<dbReference type="Pfam" id="PF00001">
    <property type="entry name" value="7tm_1"/>
    <property type="match status" value="1"/>
</dbReference>
<dbReference type="InterPro" id="IPR017452">
    <property type="entry name" value="GPCR_Rhodpsn_7TM"/>
</dbReference>
<evidence type="ECO:0000259" key="10">
    <source>
        <dbReference type="PROSITE" id="PS50262"/>
    </source>
</evidence>
<dbReference type="OrthoDB" id="10044919at2759"/>
<dbReference type="InterPro" id="IPR000276">
    <property type="entry name" value="GPCR_Rhodpsn"/>
</dbReference>
<keyword evidence="5" id="KW-0297">G-protein coupled receptor</keyword>
<keyword evidence="8" id="KW-0807">Transducer</keyword>
<sequence>MTELSIHYRMAGYERNPNYSDNLNFTVYISTNEPPGGPPQNSSPEFDGVPNYIPACVSYIGTITGTIVSITGIFGNILLIIAILTIPKMKKASNIFVASLAFCDLLQALGVQPLYIYTYVHGAWTFDNSVCVYVMYLSNLSILLSILHIAVIAFYRYLIVVHRRTSRKLHKKLAIFIILGILYLLPLVIIVAPTLPKLVGYTAAHPEGPPLVYFNTKIMFCVYKRHSYSNIGGFIKKVLFLGGAGLFLIFCYVKIYASVKESGKLVAKSGSHETYTMHRMKREYKLLKTMVVIFVTFVLCYTPLSILNGVDRENAESHGVYLATVQLLWLSSSINWIIYGVMNHQYCAAYRYIVCRLCCGRNITDPRADSLLSMNGHGSTFRRNMTPRCSVGVGMRQTADSNNERSISVGTYSVTGHRGGRLSVTASN</sequence>
<evidence type="ECO:0000256" key="5">
    <source>
        <dbReference type="ARBA" id="ARBA00023040"/>
    </source>
</evidence>
<comment type="caution">
    <text evidence="11">The sequence shown here is derived from an EMBL/GenBank/DDBJ whole genome shotgun (WGS) entry which is preliminary data.</text>
</comment>
<keyword evidence="4 9" id="KW-1133">Transmembrane helix</keyword>
<dbReference type="PROSITE" id="PS50262">
    <property type="entry name" value="G_PROTEIN_RECEP_F1_2"/>
    <property type="match status" value="1"/>
</dbReference>
<dbReference type="PRINTS" id="PR00237">
    <property type="entry name" value="GPCRRHODOPSN"/>
</dbReference>
<dbReference type="GO" id="GO:0004930">
    <property type="term" value="F:G protein-coupled receptor activity"/>
    <property type="evidence" value="ECO:0007669"/>
    <property type="project" value="UniProtKB-KW"/>
</dbReference>
<evidence type="ECO:0000256" key="8">
    <source>
        <dbReference type="ARBA" id="ARBA00023224"/>
    </source>
</evidence>
<feature type="domain" description="G-protein coupled receptors family 1 profile" evidence="10">
    <location>
        <begin position="75"/>
        <end position="339"/>
    </location>
</feature>
<gene>
    <name evidence="11" type="ORF">OFUS_LOCUS9401</name>
</gene>
<evidence type="ECO:0000256" key="6">
    <source>
        <dbReference type="ARBA" id="ARBA00023136"/>
    </source>
</evidence>
<dbReference type="SUPFAM" id="SSF81321">
    <property type="entry name" value="Family A G protein-coupled receptor-like"/>
    <property type="match status" value="1"/>
</dbReference>
<keyword evidence="2" id="KW-1003">Cell membrane</keyword>
<reference evidence="11" key="1">
    <citation type="submission" date="2022-03" db="EMBL/GenBank/DDBJ databases">
        <authorList>
            <person name="Martin C."/>
        </authorList>
    </citation>
    <scope>NUCLEOTIDE SEQUENCE</scope>
</reference>
<dbReference type="GO" id="GO:0005886">
    <property type="term" value="C:plasma membrane"/>
    <property type="evidence" value="ECO:0007669"/>
    <property type="project" value="UniProtKB-SubCell"/>
</dbReference>
<proteinExistence type="predicted"/>
<dbReference type="PANTHER" id="PTHR24228">
    <property type="entry name" value="B2 BRADYKININ RECEPTOR/ANGIOTENSIN II RECEPTOR"/>
    <property type="match status" value="1"/>
</dbReference>
<dbReference type="PANTHER" id="PTHR24228:SF74">
    <property type="entry name" value="G-PROTEIN COUPLED RECEPTORS FAMILY 1 PROFILE DOMAIN-CONTAINING PROTEIN"/>
    <property type="match status" value="1"/>
</dbReference>
<keyword evidence="6 9" id="KW-0472">Membrane</keyword>
<keyword evidence="7" id="KW-0675">Receptor</keyword>
<feature type="transmembrane region" description="Helical" evidence="9">
    <location>
        <begin position="319"/>
        <end position="342"/>
    </location>
</feature>
<comment type="subcellular location">
    <subcellularLocation>
        <location evidence="1">Cell membrane</location>
        <topology evidence="1">Multi-pass membrane protein</topology>
    </subcellularLocation>
</comment>
<organism evidence="11 12">
    <name type="scientific">Owenia fusiformis</name>
    <name type="common">Polychaete worm</name>
    <dbReference type="NCBI Taxonomy" id="6347"/>
    <lineage>
        <taxon>Eukaryota</taxon>
        <taxon>Metazoa</taxon>
        <taxon>Spiralia</taxon>
        <taxon>Lophotrochozoa</taxon>
        <taxon>Annelida</taxon>
        <taxon>Polychaeta</taxon>
        <taxon>Sedentaria</taxon>
        <taxon>Canalipalpata</taxon>
        <taxon>Sabellida</taxon>
        <taxon>Oweniida</taxon>
        <taxon>Oweniidae</taxon>
        <taxon>Owenia</taxon>
    </lineage>
</organism>
<protein>
    <recommendedName>
        <fullName evidence="10">G-protein coupled receptors family 1 profile domain-containing protein</fullName>
    </recommendedName>
</protein>
<feature type="transmembrane region" description="Helical" evidence="9">
    <location>
        <begin position="238"/>
        <end position="257"/>
    </location>
</feature>
<dbReference type="Gene3D" id="1.20.1070.10">
    <property type="entry name" value="Rhodopsin 7-helix transmembrane proteins"/>
    <property type="match status" value="1"/>
</dbReference>
<dbReference type="AlphaFoldDB" id="A0A8S4NRN1"/>
<evidence type="ECO:0000256" key="1">
    <source>
        <dbReference type="ARBA" id="ARBA00004651"/>
    </source>
</evidence>
<evidence type="ECO:0000256" key="4">
    <source>
        <dbReference type="ARBA" id="ARBA00022989"/>
    </source>
</evidence>
<evidence type="ECO:0000256" key="7">
    <source>
        <dbReference type="ARBA" id="ARBA00023170"/>
    </source>
</evidence>
<keyword evidence="3 9" id="KW-0812">Transmembrane</keyword>
<evidence type="ECO:0000256" key="3">
    <source>
        <dbReference type="ARBA" id="ARBA00022692"/>
    </source>
</evidence>
<feature type="transmembrane region" description="Helical" evidence="9">
    <location>
        <begin position="286"/>
        <end position="307"/>
    </location>
</feature>
<feature type="transmembrane region" description="Helical" evidence="9">
    <location>
        <begin position="140"/>
        <end position="161"/>
    </location>
</feature>
<dbReference type="Proteomes" id="UP000749559">
    <property type="component" value="Unassembled WGS sequence"/>
</dbReference>
<feature type="transmembrane region" description="Helical" evidence="9">
    <location>
        <begin position="96"/>
        <end position="120"/>
    </location>
</feature>
<evidence type="ECO:0000313" key="11">
    <source>
        <dbReference type="EMBL" id="CAH1783018.1"/>
    </source>
</evidence>
<feature type="transmembrane region" description="Helical" evidence="9">
    <location>
        <begin position="173"/>
        <end position="192"/>
    </location>
</feature>
<feature type="transmembrane region" description="Helical" evidence="9">
    <location>
        <begin position="59"/>
        <end position="84"/>
    </location>
</feature>
<evidence type="ECO:0000256" key="9">
    <source>
        <dbReference type="SAM" id="Phobius"/>
    </source>
</evidence>
<keyword evidence="12" id="KW-1185">Reference proteome</keyword>
<name>A0A8S4NRN1_OWEFU</name>
<evidence type="ECO:0000256" key="2">
    <source>
        <dbReference type="ARBA" id="ARBA00022475"/>
    </source>
</evidence>
<dbReference type="EMBL" id="CAIIXF020000005">
    <property type="protein sequence ID" value="CAH1783018.1"/>
    <property type="molecule type" value="Genomic_DNA"/>
</dbReference>
<accession>A0A8S4NRN1</accession>
<evidence type="ECO:0000313" key="12">
    <source>
        <dbReference type="Proteomes" id="UP000749559"/>
    </source>
</evidence>
<dbReference type="CDD" id="cd00637">
    <property type="entry name" value="7tm_classA_rhodopsin-like"/>
    <property type="match status" value="1"/>
</dbReference>